<name>A0A1V4GZW2_MORLA</name>
<evidence type="ECO:0000259" key="7">
    <source>
        <dbReference type="PROSITE" id="PS51007"/>
    </source>
</evidence>
<reference evidence="9" key="1">
    <citation type="submission" date="2017-03" db="EMBL/GenBank/DDBJ databases">
        <title>Draft genome sequence of Moraxella equi CCUG 4950T type strain.</title>
        <authorList>
            <person name="Salva-Serra F."/>
            <person name="Engstrom-Jakobsson H."/>
            <person name="Thorell K."/>
            <person name="Jaen-Luchoro D."/>
            <person name="Gonzales-Siles L."/>
            <person name="Karlsson R."/>
            <person name="Yazdan S."/>
            <person name="Boulund F."/>
            <person name="Johnning A."/>
            <person name="Engstrand L."/>
            <person name="Kristiansson E."/>
            <person name="Moore E."/>
        </authorList>
    </citation>
    <scope>NUCLEOTIDE SEQUENCE [LARGE SCALE GENOMIC DNA]</scope>
    <source>
        <strain evidence="9">CCUG 4441</strain>
    </source>
</reference>
<dbReference type="InterPro" id="IPR036909">
    <property type="entry name" value="Cyt_c-like_dom_sf"/>
</dbReference>
<accession>A0A1V4GZW2</accession>
<dbReference type="EMBL" id="MXAN01000021">
    <property type="protein sequence ID" value="OPH38175.1"/>
    <property type="molecule type" value="Genomic_DNA"/>
</dbReference>
<dbReference type="GO" id="GO:0020037">
    <property type="term" value="F:heme binding"/>
    <property type="evidence" value="ECO:0007669"/>
    <property type="project" value="InterPro"/>
</dbReference>
<evidence type="ECO:0000256" key="6">
    <source>
        <dbReference type="SAM" id="SignalP"/>
    </source>
</evidence>
<dbReference type="Proteomes" id="UP000191025">
    <property type="component" value="Unassembled WGS sequence"/>
</dbReference>
<dbReference type="PANTHER" id="PTHR40942:SF4">
    <property type="entry name" value="CYTOCHROME C5"/>
    <property type="match status" value="1"/>
</dbReference>
<dbReference type="PROSITE" id="PS51257">
    <property type="entry name" value="PROKAR_LIPOPROTEIN"/>
    <property type="match status" value="1"/>
</dbReference>
<dbReference type="RefSeq" id="WP_062501090.1">
    <property type="nucleotide sequence ID" value="NZ_MXAN01000021.1"/>
</dbReference>
<sequence>MKNPSKTLSLLLASAVFLTACGGDKPSEPAPKAEPSTQTAPTEPANTAPKADEVTPETTEPVADDTKADEVATADSATSDETGKGTTETAQVDNAEQADTAPAPVQALSIAEGKVRYEKTCKICHEQGLLDAPKLTAKADWAKRLDKGIDTLHKHSAKGFGKMPAQVAGDVTEAEVYAAVDYMVSQVQ</sequence>
<feature type="region of interest" description="Disordered" evidence="5">
    <location>
        <begin position="21"/>
        <end position="103"/>
    </location>
</feature>
<protein>
    <submittedName>
        <fullName evidence="8">Cytochrome c5 family protein</fullName>
    </submittedName>
</protein>
<evidence type="ECO:0000313" key="9">
    <source>
        <dbReference type="Proteomes" id="UP000191025"/>
    </source>
</evidence>
<keyword evidence="1 4" id="KW-0349">Heme</keyword>
<dbReference type="SUPFAM" id="SSF46626">
    <property type="entry name" value="Cytochrome c"/>
    <property type="match status" value="1"/>
</dbReference>
<dbReference type="PROSITE" id="PS51007">
    <property type="entry name" value="CYTC"/>
    <property type="match status" value="1"/>
</dbReference>
<evidence type="ECO:0000256" key="4">
    <source>
        <dbReference type="PROSITE-ProRule" id="PRU00433"/>
    </source>
</evidence>
<gene>
    <name evidence="8" type="ORF">B5J94_04170</name>
</gene>
<feature type="compositionally biased region" description="Polar residues" evidence="5">
    <location>
        <begin position="35"/>
        <end position="45"/>
    </location>
</feature>
<dbReference type="Pfam" id="PF13442">
    <property type="entry name" value="Cytochrome_CBB3"/>
    <property type="match status" value="1"/>
</dbReference>
<dbReference type="AlphaFoldDB" id="A0A1V4GZW2"/>
<evidence type="ECO:0000256" key="1">
    <source>
        <dbReference type="ARBA" id="ARBA00022617"/>
    </source>
</evidence>
<dbReference type="InterPro" id="IPR009056">
    <property type="entry name" value="Cyt_c-like_dom"/>
</dbReference>
<evidence type="ECO:0000256" key="2">
    <source>
        <dbReference type="ARBA" id="ARBA00022723"/>
    </source>
</evidence>
<feature type="domain" description="Cytochrome c" evidence="7">
    <location>
        <begin position="108"/>
        <end position="187"/>
    </location>
</feature>
<evidence type="ECO:0000256" key="5">
    <source>
        <dbReference type="SAM" id="MobiDB-lite"/>
    </source>
</evidence>
<keyword evidence="6" id="KW-0732">Signal</keyword>
<evidence type="ECO:0000313" key="8">
    <source>
        <dbReference type="EMBL" id="OPH38175.1"/>
    </source>
</evidence>
<feature type="chain" id="PRO_5010747009" evidence="6">
    <location>
        <begin position="23"/>
        <end position="188"/>
    </location>
</feature>
<dbReference type="GO" id="GO:0009055">
    <property type="term" value="F:electron transfer activity"/>
    <property type="evidence" value="ECO:0007669"/>
    <property type="project" value="InterPro"/>
</dbReference>
<proteinExistence type="predicted"/>
<feature type="signal peptide" evidence="6">
    <location>
        <begin position="1"/>
        <end position="22"/>
    </location>
</feature>
<evidence type="ECO:0000256" key="3">
    <source>
        <dbReference type="ARBA" id="ARBA00023004"/>
    </source>
</evidence>
<dbReference type="PANTHER" id="PTHR40942">
    <property type="match status" value="1"/>
</dbReference>
<comment type="caution">
    <text evidence="8">The sequence shown here is derived from an EMBL/GenBank/DDBJ whole genome shotgun (WGS) entry which is preliminary data.</text>
</comment>
<dbReference type="GO" id="GO:0046872">
    <property type="term" value="F:metal ion binding"/>
    <property type="evidence" value="ECO:0007669"/>
    <property type="project" value="UniProtKB-KW"/>
</dbReference>
<feature type="compositionally biased region" description="Polar residues" evidence="5">
    <location>
        <begin position="75"/>
        <end position="94"/>
    </location>
</feature>
<organism evidence="8 9">
    <name type="scientific">Moraxella lacunata</name>
    <dbReference type="NCBI Taxonomy" id="477"/>
    <lineage>
        <taxon>Bacteria</taxon>
        <taxon>Pseudomonadati</taxon>
        <taxon>Pseudomonadota</taxon>
        <taxon>Gammaproteobacteria</taxon>
        <taxon>Moraxellales</taxon>
        <taxon>Moraxellaceae</taxon>
        <taxon>Moraxella</taxon>
    </lineage>
</organism>
<dbReference type="Gene3D" id="1.10.760.10">
    <property type="entry name" value="Cytochrome c-like domain"/>
    <property type="match status" value="1"/>
</dbReference>
<keyword evidence="3 4" id="KW-0408">Iron</keyword>
<keyword evidence="2 4" id="KW-0479">Metal-binding</keyword>